<name>A0ABN6I0A5_9HELI</name>
<dbReference type="Gene3D" id="3.90.180.10">
    <property type="entry name" value="Medium-chain alcohol dehydrogenases, catalytic domain"/>
    <property type="match status" value="1"/>
</dbReference>
<keyword evidence="2" id="KW-1185">Reference proteome</keyword>
<dbReference type="SUPFAM" id="SSF50129">
    <property type="entry name" value="GroES-like"/>
    <property type="match status" value="1"/>
</dbReference>
<evidence type="ECO:0000313" key="2">
    <source>
        <dbReference type="Proteomes" id="UP000826775"/>
    </source>
</evidence>
<organism evidence="1 2">
    <name type="scientific">Helicobacter gastrocanis</name>
    <dbReference type="NCBI Taxonomy" id="2849641"/>
    <lineage>
        <taxon>Bacteria</taxon>
        <taxon>Pseudomonadati</taxon>
        <taxon>Campylobacterota</taxon>
        <taxon>Epsilonproteobacteria</taxon>
        <taxon>Campylobacterales</taxon>
        <taxon>Helicobacteraceae</taxon>
        <taxon>Helicobacter</taxon>
    </lineage>
</organism>
<dbReference type="Proteomes" id="UP000826775">
    <property type="component" value="Chromosome"/>
</dbReference>
<dbReference type="InterPro" id="IPR011032">
    <property type="entry name" value="GroES-like_sf"/>
</dbReference>
<evidence type="ECO:0000313" key="1">
    <source>
        <dbReference type="EMBL" id="BCZ17031.1"/>
    </source>
</evidence>
<reference evidence="1 2" key="1">
    <citation type="submission" date="2021-07" db="EMBL/GenBank/DDBJ databases">
        <title>Novel Helicobacter sp. Isolated from a dog.</title>
        <authorList>
            <person name="Rimbara E."/>
            <person name="Suzuki M."/>
        </authorList>
    </citation>
    <scope>NUCLEOTIDE SEQUENCE [LARGE SCALE GENOMIC DNA]</scope>
    <source>
        <strain evidence="2">NHP19-003</strain>
    </source>
</reference>
<sequence length="102" mass="11492">MSKQVQINRVGDSDVLEIVDVDVPAPSANEVQIAFKVLGLNRAEIMYRRGRYIYKPQFPSKLGYEGAGGRGACRRCRCCRHSSGRCGECDPQLFAHPVWHLR</sequence>
<dbReference type="EMBL" id="AP024814">
    <property type="protein sequence ID" value="BCZ17031.1"/>
    <property type="molecule type" value="Genomic_DNA"/>
</dbReference>
<proteinExistence type="predicted"/>
<gene>
    <name evidence="1" type="ORF">NHP190003_03130</name>
</gene>
<protein>
    <submittedName>
        <fullName evidence="1">Uncharacterized protein</fullName>
    </submittedName>
</protein>
<accession>A0ABN6I0A5</accession>